<keyword evidence="2" id="KW-1185">Reference proteome</keyword>
<comment type="caution">
    <text evidence="1">The sequence shown here is derived from an EMBL/GenBank/DDBJ whole genome shotgun (WGS) entry which is preliminary data.</text>
</comment>
<protein>
    <submittedName>
        <fullName evidence="1">Uncharacterized protein</fullName>
    </submittedName>
</protein>
<sequence>MWQKDRPSSDVERDAEILDLFNFKGELNFSFLDLALY</sequence>
<evidence type="ECO:0000313" key="2">
    <source>
        <dbReference type="Proteomes" id="UP000823388"/>
    </source>
</evidence>
<accession>A0A8T0PQ67</accession>
<name>A0A8T0PQ67_PANVG</name>
<dbReference type="EMBL" id="CM029050">
    <property type="protein sequence ID" value="KAG2564517.1"/>
    <property type="molecule type" value="Genomic_DNA"/>
</dbReference>
<organism evidence="1 2">
    <name type="scientific">Panicum virgatum</name>
    <name type="common">Blackwell switchgrass</name>
    <dbReference type="NCBI Taxonomy" id="38727"/>
    <lineage>
        <taxon>Eukaryota</taxon>
        <taxon>Viridiplantae</taxon>
        <taxon>Streptophyta</taxon>
        <taxon>Embryophyta</taxon>
        <taxon>Tracheophyta</taxon>
        <taxon>Spermatophyta</taxon>
        <taxon>Magnoliopsida</taxon>
        <taxon>Liliopsida</taxon>
        <taxon>Poales</taxon>
        <taxon>Poaceae</taxon>
        <taxon>PACMAD clade</taxon>
        <taxon>Panicoideae</taxon>
        <taxon>Panicodae</taxon>
        <taxon>Paniceae</taxon>
        <taxon>Panicinae</taxon>
        <taxon>Panicum</taxon>
        <taxon>Panicum sect. Hiantes</taxon>
    </lineage>
</organism>
<gene>
    <name evidence="1" type="ORF">PVAP13_7NG051500</name>
</gene>
<evidence type="ECO:0000313" key="1">
    <source>
        <dbReference type="EMBL" id="KAG2564517.1"/>
    </source>
</evidence>
<dbReference type="AlphaFoldDB" id="A0A8T0PQ67"/>
<reference evidence="1" key="1">
    <citation type="submission" date="2020-05" db="EMBL/GenBank/DDBJ databases">
        <title>WGS assembly of Panicum virgatum.</title>
        <authorList>
            <person name="Lovell J.T."/>
            <person name="Jenkins J."/>
            <person name="Shu S."/>
            <person name="Juenger T.E."/>
            <person name="Schmutz J."/>
        </authorList>
    </citation>
    <scope>NUCLEOTIDE SEQUENCE</scope>
    <source>
        <strain evidence="1">AP13</strain>
    </source>
</reference>
<proteinExistence type="predicted"/>
<dbReference type="Proteomes" id="UP000823388">
    <property type="component" value="Chromosome 7N"/>
</dbReference>